<protein>
    <submittedName>
        <fullName evidence="1">Uncharacterized protein</fullName>
    </submittedName>
</protein>
<evidence type="ECO:0000313" key="1">
    <source>
        <dbReference type="EMBL" id="KAB2930953.1"/>
    </source>
</evidence>
<name>A0A833LW72_9LEPT</name>
<reference evidence="1 2" key="1">
    <citation type="submission" date="2019-10" db="EMBL/GenBank/DDBJ databases">
        <title>Extracellular Electron Transfer in a Candidatus Methanoperedens spp. Enrichment Culture.</title>
        <authorList>
            <person name="Berger S."/>
            <person name="Rangel Shaw D."/>
            <person name="Berben T."/>
            <person name="In 'T Zandt M."/>
            <person name="Frank J."/>
            <person name="Reimann J."/>
            <person name="Jetten M.S.M."/>
            <person name="Welte C.U."/>
        </authorList>
    </citation>
    <scope>NUCLEOTIDE SEQUENCE [LARGE SCALE GENOMIC DNA]</scope>
    <source>
        <strain evidence="1">SB12</strain>
    </source>
</reference>
<organism evidence="1 2">
    <name type="scientific">Leptonema illini</name>
    <dbReference type="NCBI Taxonomy" id="183"/>
    <lineage>
        <taxon>Bacteria</taxon>
        <taxon>Pseudomonadati</taxon>
        <taxon>Spirochaetota</taxon>
        <taxon>Spirochaetia</taxon>
        <taxon>Leptospirales</taxon>
        <taxon>Leptospiraceae</taxon>
        <taxon>Leptonema</taxon>
    </lineage>
</organism>
<proteinExistence type="predicted"/>
<sequence>MARGFFVDGLWGTLTLLWDIATLPVKLYDFGKHVFQVLGEVDLGSEMQKIGSLMLDAGKYLSGNGISLIEKLVENAKASKVDDIADTFNNRYGTAKEKATELGGSVADLFVQPFLTLLVSTGQKAVSAVQGVWSYAKRITASARTGILTWVKKASAELGAKAHAIVESIENFVERLLTRANKGKKAEAELASELAEQKAVQLVPALAEAKAITAAHEKAGATTPLLLAALNVLKKRFRWIKGFRAVPKPIPGHYRIDMLASEHEIDADYDPKGEGGAS</sequence>
<comment type="caution">
    <text evidence="1">The sequence shown here is derived from an EMBL/GenBank/DDBJ whole genome shotgun (WGS) entry which is preliminary data.</text>
</comment>
<accession>A0A833LW72</accession>
<evidence type="ECO:0000313" key="2">
    <source>
        <dbReference type="Proteomes" id="UP000460298"/>
    </source>
</evidence>
<gene>
    <name evidence="1" type="ORF">F9K24_14770</name>
</gene>
<dbReference type="EMBL" id="WBUI01000016">
    <property type="protein sequence ID" value="KAB2930953.1"/>
    <property type="molecule type" value="Genomic_DNA"/>
</dbReference>
<dbReference type="Proteomes" id="UP000460298">
    <property type="component" value="Unassembled WGS sequence"/>
</dbReference>
<dbReference type="AlphaFoldDB" id="A0A833LW72"/>